<evidence type="ECO:0000313" key="2">
    <source>
        <dbReference type="Proteomes" id="UP000050863"/>
    </source>
</evidence>
<protein>
    <submittedName>
        <fullName evidence="1">Uncharacterized protein</fullName>
    </submittedName>
</protein>
<keyword evidence="2" id="KW-1185">Reference proteome</keyword>
<sequence>MRFFATLPRATVADVSGRMILLSAPPSMAGWTGRTPRCSPIFWSAVFWGFYRTPEDKRNWPAINAALARCAKQFGKLDMIF</sequence>
<dbReference type="Proteomes" id="UP000050863">
    <property type="component" value="Unassembled WGS sequence"/>
</dbReference>
<evidence type="ECO:0000313" key="1">
    <source>
        <dbReference type="EMBL" id="KRQ98934.1"/>
    </source>
</evidence>
<name>A0A0R3KTP1_9BRAD</name>
<accession>A0A0R3KTP1</accession>
<dbReference type="RefSeq" id="WP_057838992.1">
    <property type="nucleotide sequence ID" value="NZ_LLXZ01000181.1"/>
</dbReference>
<gene>
    <name evidence="1" type="ORF">CQ12_23910</name>
</gene>
<dbReference type="AlphaFoldDB" id="A0A0R3KTP1"/>
<dbReference type="STRING" id="280332.CQ12_23910"/>
<dbReference type="EMBL" id="LLXZ01000181">
    <property type="protein sequence ID" value="KRQ98934.1"/>
    <property type="molecule type" value="Genomic_DNA"/>
</dbReference>
<organism evidence="1 2">
    <name type="scientific">Bradyrhizobium jicamae</name>
    <dbReference type="NCBI Taxonomy" id="280332"/>
    <lineage>
        <taxon>Bacteria</taxon>
        <taxon>Pseudomonadati</taxon>
        <taxon>Pseudomonadota</taxon>
        <taxon>Alphaproteobacteria</taxon>
        <taxon>Hyphomicrobiales</taxon>
        <taxon>Nitrobacteraceae</taxon>
        <taxon>Bradyrhizobium</taxon>
    </lineage>
</organism>
<reference evidence="1 2" key="1">
    <citation type="submission" date="2014-03" db="EMBL/GenBank/DDBJ databases">
        <title>Bradyrhizobium valentinum sp. nov., isolated from effective nodules of Lupinus mariae-josephae, a lupine endemic of basic-lime soils in Eastern Spain.</title>
        <authorList>
            <person name="Duran D."/>
            <person name="Rey L."/>
            <person name="Navarro A."/>
            <person name="Busquets A."/>
            <person name="Imperial J."/>
            <person name="Ruiz-Argueso T."/>
        </authorList>
    </citation>
    <scope>NUCLEOTIDE SEQUENCE [LARGE SCALE GENOMIC DNA]</scope>
    <source>
        <strain evidence="1 2">PAC68</strain>
    </source>
</reference>
<proteinExistence type="predicted"/>
<comment type="caution">
    <text evidence="1">The sequence shown here is derived from an EMBL/GenBank/DDBJ whole genome shotgun (WGS) entry which is preliminary data.</text>
</comment>